<dbReference type="SUPFAM" id="SSF51735">
    <property type="entry name" value="NAD(P)-binding Rossmann-fold domains"/>
    <property type="match status" value="1"/>
</dbReference>
<dbReference type="PANTHER" id="PTHR42793:SF1">
    <property type="entry name" value="PEPTIDYL-LYSINE N-ACETYLTRANSFERASE PATZ"/>
    <property type="match status" value="1"/>
</dbReference>
<evidence type="ECO:0000313" key="2">
    <source>
        <dbReference type="EMBL" id="WIT11956.1"/>
    </source>
</evidence>
<name>A0AA95NJE3_9BURK</name>
<dbReference type="InterPro" id="IPR003781">
    <property type="entry name" value="CoA-bd"/>
</dbReference>
<dbReference type="SUPFAM" id="SSF52210">
    <property type="entry name" value="Succinyl-CoA synthetase domains"/>
    <property type="match status" value="2"/>
</dbReference>
<dbReference type="SUPFAM" id="SSF56059">
    <property type="entry name" value="Glutathione synthetase ATP-binding domain-like"/>
    <property type="match status" value="1"/>
</dbReference>
<evidence type="ECO:0000313" key="3">
    <source>
        <dbReference type="Proteomes" id="UP001177769"/>
    </source>
</evidence>
<dbReference type="Gene3D" id="3.40.50.261">
    <property type="entry name" value="Succinyl-CoA synthetase domains"/>
    <property type="match status" value="2"/>
</dbReference>
<accession>A0AA95NJE3</accession>
<dbReference type="InterPro" id="IPR013815">
    <property type="entry name" value="ATP_grasp_subdomain_1"/>
</dbReference>
<dbReference type="GO" id="GO:0016874">
    <property type="term" value="F:ligase activity"/>
    <property type="evidence" value="ECO:0007669"/>
    <property type="project" value="UniProtKB-KW"/>
</dbReference>
<proteinExistence type="predicted"/>
<gene>
    <name evidence="2" type="ORF">PFX98_24310</name>
</gene>
<sequence>MTNTAPTILARARAEQRHTLTEAEGLQILAEAGVRVPQQVLLDGPAALRAEHLPPGTKVVVKVVAHDILHKTELGGVKIVDNRLEAVAEVLADMHARLAPHYAVSGYSLNECIEYERAFGHEFLVGLRWTEDFGATLSLACGGVAAEYLAGQLRPGRELSVFSPELTAEFDLASNAVAQFATQPWRQQPALLPEASLRALLDKLLTLARQRMPAELIEIEINPLVISRAGELIALDSVVRLPERPYLTEPPQRPLHKLAKLLAPASMAVMGVSEKGGPGRTILQNILAQGFDPAALTVIKPGLATLDGVACVADVSALPAPVDLLVLIVPAAQVPAVLGEVITQGKAQAVIVIPGGLEEKAGTEQLVARMQQALLAARASPDQGPLINGGNCLGVRSLPGRYNTLFIPGEKLPFSAGPESPLALISQSGAFAITRLNQFHHVNPRYCITLGNQSDLTVGDYLSQLQHDPAIEVFAVYVEGFKELDGLKFLRAARAITASGRKVILYRAGRTQEGAQASSSHTASIAGNAAVTRELARGCGVMLAETITDFEALIGLHLALGRRALRGRRLAAVSNAGFECVSMADNLGPFQLAHFSAATEARLKQVFASERLTELVDVGNPLDLTPMCGDAGYEAVIAAVLADPGVDLALVGVVPLTPALKTLGAAALEPDAIAARWIRLLQGQPKPCIAVIDGGSIYDELARLLETGGVPTFRRADRALRALRLSV</sequence>
<dbReference type="Pfam" id="PF13607">
    <property type="entry name" value="Succ_CoA_lig"/>
    <property type="match status" value="1"/>
</dbReference>
<dbReference type="KEGG" id="pais:PFX98_24310"/>
<keyword evidence="3" id="KW-1185">Reference proteome</keyword>
<dbReference type="AlphaFoldDB" id="A0AA95NJE3"/>
<dbReference type="Pfam" id="PF13380">
    <property type="entry name" value="CoA_binding_2"/>
    <property type="match status" value="1"/>
</dbReference>
<dbReference type="InterPro" id="IPR016102">
    <property type="entry name" value="Succinyl-CoA_synth-like"/>
</dbReference>
<dbReference type="InterPro" id="IPR036291">
    <property type="entry name" value="NAD(P)-bd_dom_sf"/>
</dbReference>
<dbReference type="EMBL" id="CP116346">
    <property type="protein sequence ID" value="WIT11956.1"/>
    <property type="molecule type" value="Genomic_DNA"/>
</dbReference>
<dbReference type="SMART" id="SM00881">
    <property type="entry name" value="CoA_binding"/>
    <property type="match status" value="1"/>
</dbReference>
<feature type="domain" description="CoA-binding" evidence="1">
    <location>
        <begin position="261"/>
        <end position="357"/>
    </location>
</feature>
<dbReference type="RefSeq" id="WP_285233045.1">
    <property type="nucleotide sequence ID" value="NZ_CP116346.1"/>
</dbReference>
<keyword evidence="2" id="KW-0436">Ligase</keyword>
<reference evidence="2" key="1">
    <citation type="submission" date="2023-01" db="EMBL/GenBank/DDBJ databases">
        <title>Whole genome sequence of Paucibacter sp. S2-9 isolated from pond sediment.</title>
        <authorList>
            <person name="Jung J.Y."/>
        </authorList>
    </citation>
    <scope>NUCLEOTIDE SEQUENCE</scope>
    <source>
        <strain evidence="2">S2-9</strain>
    </source>
</reference>
<dbReference type="GO" id="GO:0005524">
    <property type="term" value="F:ATP binding"/>
    <property type="evidence" value="ECO:0007669"/>
    <property type="project" value="InterPro"/>
</dbReference>
<dbReference type="Proteomes" id="UP001177769">
    <property type="component" value="Chromosome"/>
</dbReference>
<dbReference type="Gene3D" id="3.30.1490.20">
    <property type="entry name" value="ATP-grasp fold, A domain"/>
    <property type="match status" value="1"/>
</dbReference>
<dbReference type="InterPro" id="IPR032875">
    <property type="entry name" value="Succ_CoA_lig_flav_dom"/>
</dbReference>
<dbReference type="PANTHER" id="PTHR42793">
    <property type="entry name" value="COA BINDING DOMAIN CONTAINING PROTEIN"/>
    <property type="match status" value="1"/>
</dbReference>
<dbReference type="Pfam" id="PF13549">
    <property type="entry name" value="ATP-grasp_5"/>
    <property type="match status" value="1"/>
</dbReference>
<organism evidence="2 3">
    <name type="scientific">Paucibacter sediminis</name>
    <dbReference type="NCBI Taxonomy" id="3019553"/>
    <lineage>
        <taxon>Bacteria</taxon>
        <taxon>Pseudomonadati</taxon>
        <taxon>Pseudomonadota</taxon>
        <taxon>Betaproteobacteria</taxon>
        <taxon>Burkholderiales</taxon>
        <taxon>Sphaerotilaceae</taxon>
        <taxon>Roseateles</taxon>
    </lineage>
</organism>
<dbReference type="Gene3D" id="3.30.470.20">
    <property type="entry name" value="ATP-grasp fold, B domain"/>
    <property type="match status" value="1"/>
</dbReference>
<protein>
    <submittedName>
        <fullName evidence="2">Acetate--CoA ligase family protein</fullName>
    </submittedName>
</protein>
<dbReference type="Gene3D" id="3.40.50.720">
    <property type="entry name" value="NAD(P)-binding Rossmann-like Domain"/>
    <property type="match status" value="1"/>
</dbReference>
<evidence type="ECO:0000259" key="1">
    <source>
        <dbReference type="SMART" id="SM00881"/>
    </source>
</evidence>